<reference evidence="7" key="1">
    <citation type="submission" date="2019-08" db="EMBL/GenBank/DDBJ databases">
        <title>Three high-quality genomes provides insights into domestication of ducks.</title>
        <authorList>
            <person name="Hou Z.C."/>
            <person name="Zhu F."/>
            <person name="Yin Z.T."/>
            <person name="Zhang F."/>
        </authorList>
    </citation>
    <scope>NUCLEOTIDE SEQUENCE [LARGE SCALE GENOMIC DNA]</scope>
</reference>
<keyword evidence="4" id="KW-0325">Glycoprotein</keyword>
<dbReference type="PANTHER" id="PTHR12080">
    <property type="entry name" value="SIGNALING LYMPHOCYTIC ACTIVATION MOLECULE"/>
    <property type="match status" value="1"/>
</dbReference>
<dbReference type="Proteomes" id="UP000694400">
    <property type="component" value="Chromosome 32"/>
</dbReference>
<comment type="subcellular location">
    <subcellularLocation>
        <location evidence="1">Membrane</location>
    </subcellularLocation>
</comment>
<dbReference type="Gene3D" id="2.60.40.10">
    <property type="entry name" value="Immunoglobulins"/>
    <property type="match status" value="2"/>
</dbReference>
<evidence type="ECO:0000256" key="3">
    <source>
        <dbReference type="ARBA" id="ARBA00023136"/>
    </source>
</evidence>
<keyword evidence="3 5" id="KW-0472">Membrane</keyword>
<dbReference type="InterPro" id="IPR013783">
    <property type="entry name" value="Ig-like_fold"/>
</dbReference>
<evidence type="ECO:0000256" key="1">
    <source>
        <dbReference type="ARBA" id="ARBA00004370"/>
    </source>
</evidence>
<organism evidence="7 8">
    <name type="scientific">Anas platyrhynchos</name>
    <name type="common">Mallard</name>
    <name type="synonym">Anas boschas</name>
    <dbReference type="NCBI Taxonomy" id="8839"/>
    <lineage>
        <taxon>Eukaryota</taxon>
        <taxon>Metazoa</taxon>
        <taxon>Chordata</taxon>
        <taxon>Craniata</taxon>
        <taxon>Vertebrata</taxon>
        <taxon>Euteleostomi</taxon>
        <taxon>Archelosauria</taxon>
        <taxon>Archosauria</taxon>
        <taxon>Dinosauria</taxon>
        <taxon>Saurischia</taxon>
        <taxon>Theropoda</taxon>
        <taxon>Coelurosauria</taxon>
        <taxon>Aves</taxon>
        <taxon>Neognathae</taxon>
        <taxon>Galloanserae</taxon>
        <taxon>Anseriformes</taxon>
        <taxon>Anatidae</taxon>
        <taxon>Anatinae</taxon>
        <taxon>Anas</taxon>
    </lineage>
</organism>
<dbReference type="GO" id="GO:0016020">
    <property type="term" value="C:membrane"/>
    <property type="evidence" value="ECO:0007669"/>
    <property type="project" value="UniProtKB-SubCell"/>
</dbReference>
<dbReference type="SUPFAM" id="SSF48726">
    <property type="entry name" value="Immunoglobulin"/>
    <property type="match status" value="1"/>
</dbReference>
<feature type="transmembrane region" description="Helical" evidence="5">
    <location>
        <begin position="202"/>
        <end position="226"/>
    </location>
</feature>
<dbReference type="Ensembl" id="ENSAPLT00020020017.1">
    <property type="protein sequence ID" value="ENSAPLP00020018514.1"/>
    <property type="gene ID" value="ENSAPLG00020013171.1"/>
</dbReference>
<protein>
    <recommendedName>
        <fullName evidence="6">Ig-like domain-containing protein</fullName>
    </recommendedName>
</protein>
<proteinExistence type="predicted"/>
<evidence type="ECO:0000256" key="4">
    <source>
        <dbReference type="ARBA" id="ARBA00023180"/>
    </source>
</evidence>
<reference evidence="7" key="3">
    <citation type="submission" date="2025-09" db="UniProtKB">
        <authorList>
            <consortium name="Ensembl"/>
        </authorList>
    </citation>
    <scope>IDENTIFICATION</scope>
</reference>
<dbReference type="InterPro" id="IPR036179">
    <property type="entry name" value="Ig-like_dom_sf"/>
</dbReference>
<accession>A0A8B9TAR0</accession>
<evidence type="ECO:0000313" key="8">
    <source>
        <dbReference type="Proteomes" id="UP000694400"/>
    </source>
</evidence>
<dbReference type="InterPro" id="IPR007110">
    <property type="entry name" value="Ig-like_dom"/>
</dbReference>
<dbReference type="AlphaFoldDB" id="A0A8B9TAR0"/>
<evidence type="ECO:0000313" key="7">
    <source>
        <dbReference type="Ensembl" id="ENSAPLP00020018514.1"/>
    </source>
</evidence>
<dbReference type="InterPro" id="IPR015631">
    <property type="entry name" value="CD2/SLAM_rcpt"/>
</dbReference>
<sequence>FCFAPWSFVPCMLLGPAKQRGSRMCALEVDGAEGGSITFHLQDLKGENLGWSFNGETHAYHHTGRVSQCPHFYEDSYMSRVTFPNNGRSLTISQLGKKDAGTYTAKTTPSPFPTGVLQEPKVTCVSRNCSANGCRYVLRCAVHTPEITSFSWSHGEQLDAEEPELVVEEEQRPGELDVLSYTCTVQNPVSSPSGCAQMTPPFTSVIAVTVIIALIILAVLLAFLIFRGKALPAGRRLCSAAPRVGCW</sequence>
<dbReference type="PANTHER" id="PTHR12080:SF55">
    <property type="entry name" value="LYMPHOCYTE FUNCTION-ASSOCIATED ANTIGEN 3"/>
    <property type="match status" value="1"/>
</dbReference>
<dbReference type="PROSITE" id="PS50835">
    <property type="entry name" value="IG_LIKE"/>
    <property type="match status" value="1"/>
</dbReference>
<keyword evidence="5" id="KW-1133">Transmembrane helix</keyword>
<keyword evidence="5" id="KW-0812">Transmembrane</keyword>
<evidence type="ECO:0000256" key="2">
    <source>
        <dbReference type="ARBA" id="ARBA00022729"/>
    </source>
</evidence>
<evidence type="ECO:0000256" key="5">
    <source>
        <dbReference type="SAM" id="Phobius"/>
    </source>
</evidence>
<evidence type="ECO:0000259" key="6">
    <source>
        <dbReference type="PROSITE" id="PS50835"/>
    </source>
</evidence>
<reference evidence="7" key="2">
    <citation type="submission" date="2025-08" db="UniProtKB">
        <authorList>
            <consortium name="Ensembl"/>
        </authorList>
    </citation>
    <scope>IDENTIFICATION</scope>
</reference>
<name>A0A8B9TAR0_ANAPL</name>
<keyword evidence="2" id="KW-0732">Signal</keyword>
<feature type="domain" description="Ig-like" evidence="6">
    <location>
        <begin position="120"/>
        <end position="199"/>
    </location>
</feature>